<organism evidence="1 2">
    <name type="scientific">Ephemerocybe angulata</name>
    <dbReference type="NCBI Taxonomy" id="980116"/>
    <lineage>
        <taxon>Eukaryota</taxon>
        <taxon>Fungi</taxon>
        <taxon>Dikarya</taxon>
        <taxon>Basidiomycota</taxon>
        <taxon>Agaricomycotina</taxon>
        <taxon>Agaricomycetes</taxon>
        <taxon>Agaricomycetidae</taxon>
        <taxon>Agaricales</taxon>
        <taxon>Agaricineae</taxon>
        <taxon>Psathyrellaceae</taxon>
        <taxon>Ephemerocybe</taxon>
    </lineage>
</organism>
<evidence type="ECO:0000313" key="2">
    <source>
        <dbReference type="Proteomes" id="UP000521943"/>
    </source>
</evidence>
<dbReference type="AlphaFoldDB" id="A0A8H6HUV9"/>
<gene>
    <name evidence="1" type="ORF">DFP72DRAFT_850099</name>
</gene>
<name>A0A8H6HUV9_9AGAR</name>
<proteinExistence type="predicted"/>
<protein>
    <submittedName>
        <fullName evidence="1">Uncharacterized protein</fullName>
    </submittedName>
</protein>
<dbReference type="Proteomes" id="UP000521943">
    <property type="component" value="Unassembled WGS sequence"/>
</dbReference>
<comment type="caution">
    <text evidence="1">The sequence shown here is derived from an EMBL/GenBank/DDBJ whole genome shotgun (WGS) entry which is preliminary data.</text>
</comment>
<accession>A0A8H6HUV9</accession>
<evidence type="ECO:0000313" key="1">
    <source>
        <dbReference type="EMBL" id="KAF6752288.1"/>
    </source>
</evidence>
<reference evidence="1 2" key="1">
    <citation type="submission" date="2020-07" db="EMBL/GenBank/DDBJ databases">
        <title>Comparative genomics of pyrophilous fungi reveals a link between fire events and developmental genes.</title>
        <authorList>
            <consortium name="DOE Joint Genome Institute"/>
            <person name="Steindorff A.S."/>
            <person name="Carver A."/>
            <person name="Calhoun S."/>
            <person name="Stillman K."/>
            <person name="Liu H."/>
            <person name="Lipzen A."/>
            <person name="Pangilinan J."/>
            <person name="Labutti K."/>
            <person name="Bruns T.D."/>
            <person name="Grigoriev I.V."/>
        </authorList>
    </citation>
    <scope>NUCLEOTIDE SEQUENCE [LARGE SCALE GENOMIC DNA]</scope>
    <source>
        <strain evidence="1 2">CBS 144469</strain>
    </source>
</reference>
<dbReference type="EMBL" id="JACGCI010000045">
    <property type="protein sequence ID" value="KAF6752288.1"/>
    <property type="molecule type" value="Genomic_DNA"/>
</dbReference>
<sequence length="265" mass="28615">MTAQLFPSRDARGSSDEGRIIVIQEKRTLSPRHSPNLHSLIQVDRFPEAQISYLRFPGHPEAYLMVAIHGRPPHQTSFRRAQVSIGLLLGDKFPFQQGTCVSTGLSPRDFLVPTVLTGAIPRTSTPTSTALLAGSLYIASRGSRHPHPMSLLDDMPALTSARLSRRELLCNANTFQGCPAQSAGPLHTFILSPAALPALLLSSLTVACQQSRSGPLDDPSSSEDAMLRNERLDLLICAVDIQGYAYAMRGLPRVAVGVAEPADLT</sequence>
<keyword evidence="2" id="KW-1185">Reference proteome</keyword>